<dbReference type="EMBL" id="OOIN01000022">
    <property type="protein sequence ID" value="SPO28476.1"/>
    <property type="molecule type" value="Genomic_DNA"/>
</dbReference>
<dbReference type="Proteomes" id="UP000324022">
    <property type="component" value="Unassembled WGS sequence"/>
</dbReference>
<keyword evidence="1" id="KW-0732">Signal</keyword>
<organism evidence="2 3">
    <name type="scientific">Ustilago trichophora</name>
    <dbReference type="NCBI Taxonomy" id="86804"/>
    <lineage>
        <taxon>Eukaryota</taxon>
        <taxon>Fungi</taxon>
        <taxon>Dikarya</taxon>
        <taxon>Basidiomycota</taxon>
        <taxon>Ustilaginomycotina</taxon>
        <taxon>Ustilaginomycetes</taxon>
        <taxon>Ustilaginales</taxon>
        <taxon>Ustilaginaceae</taxon>
        <taxon>Ustilago</taxon>
    </lineage>
</organism>
<proteinExistence type="predicted"/>
<evidence type="ECO:0000313" key="2">
    <source>
        <dbReference type="EMBL" id="SPO28476.1"/>
    </source>
</evidence>
<gene>
    <name evidence="2" type="ORF">UTRI_04873</name>
</gene>
<feature type="signal peptide" evidence="1">
    <location>
        <begin position="1"/>
        <end position="24"/>
    </location>
</feature>
<protein>
    <submittedName>
        <fullName evidence="2">Uncharacterized protein</fullName>
    </submittedName>
</protein>
<name>A0A5C3EFS4_9BASI</name>
<evidence type="ECO:0000313" key="3">
    <source>
        <dbReference type="Proteomes" id="UP000324022"/>
    </source>
</evidence>
<evidence type="ECO:0000256" key="1">
    <source>
        <dbReference type="SAM" id="SignalP"/>
    </source>
</evidence>
<accession>A0A5C3EFS4</accession>
<dbReference type="AlphaFoldDB" id="A0A5C3EFS4"/>
<keyword evidence="3" id="KW-1185">Reference proteome</keyword>
<sequence>MKTPLAVLLVPLVCALVLCTEAAASLHERLAHRGHRMPLKRASGSGSREPLLEGISVPSFWINYDQWRNKEVEPIFQDNKVQAKNLVDFKKRILIMRGVREQALQGSDLTLYEKLKMPEDFHDWNDLKSNEQSPHSLYSWGMKFDQDNEKLKAIDDILKRFAPRFRG</sequence>
<feature type="chain" id="PRO_5023010232" evidence="1">
    <location>
        <begin position="25"/>
        <end position="167"/>
    </location>
</feature>
<reference evidence="2 3" key="1">
    <citation type="submission" date="2018-03" db="EMBL/GenBank/DDBJ databases">
        <authorList>
            <person name="Guldener U."/>
        </authorList>
    </citation>
    <scope>NUCLEOTIDE SEQUENCE [LARGE SCALE GENOMIC DNA]</scope>
    <source>
        <strain evidence="2 3">NBRC100155</strain>
    </source>
</reference>